<evidence type="ECO:0000313" key="2">
    <source>
        <dbReference type="Proteomes" id="UP000036681"/>
    </source>
</evidence>
<accession>A0A0M3IPB0</accession>
<dbReference type="WBParaSite" id="ALUE_0002058801-mRNA-1">
    <property type="protein sequence ID" value="ALUE_0002058801-mRNA-1"/>
    <property type="gene ID" value="ALUE_0002058801"/>
</dbReference>
<sequence length="101" mass="11851">MALKFGDAGIPFLGYFIDFSYLHTSFINVLLTSVGWSQLEFGLDRDRKRARGDREARRGTACFGTRCCVTFYLKTFLDRYPPNEWCKYVMYFDASSFTFYL</sequence>
<name>A0A0M3IPB0_ASCLU</name>
<keyword evidence="1" id="KW-0472">Membrane</keyword>
<evidence type="ECO:0000313" key="3">
    <source>
        <dbReference type="WBParaSite" id="ALUE_0002058801-mRNA-1"/>
    </source>
</evidence>
<keyword evidence="1" id="KW-1133">Transmembrane helix</keyword>
<reference evidence="3" key="1">
    <citation type="submission" date="2017-02" db="UniProtKB">
        <authorList>
            <consortium name="WormBaseParasite"/>
        </authorList>
    </citation>
    <scope>IDENTIFICATION</scope>
</reference>
<feature type="transmembrane region" description="Helical" evidence="1">
    <location>
        <begin position="20"/>
        <end position="39"/>
    </location>
</feature>
<organism evidence="2 3">
    <name type="scientific">Ascaris lumbricoides</name>
    <name type="common">Giant roundworm</name>
    <dbReference type="NCBI Taxonomy" id="6252"/>
    <lineage>
        <taxon>Eukaryota</taxon>
        <taxon>Metazoa</taxon>
        <taxon>Ecdysozoa</taxon>
        <taxon>Nematoda</taxon>
        <taxon>Chromadorea</taxon>
        <taxon>Rhabditida</taxon>
        <taxon>Spirurina</taxon>
        <taxon>Ascaridomorpha</taxon>
        <taxon>Ascaridoidea</taxon>
        <taxon>Ascarididae</taxon>
        <taxon>Ascaris</taxon>
    </lineage>
</organism>
<proteinExistence type="predicted"/>
<dbReference type="AlphaFoldDB" id="A0A0M3IPB0"/>
<evidence type="ECO:0000256" key="1">
    <source>
        <dbReference type="SAM" id="Phobius"/>
    </source>
</evidence>
<dbReference type="Proteomes" id="UP000036681">
    <property type="component" value="Unplaced"/>
</dbReference>
<protein>
    <submittedName>
        <fullName evidence="3">Transporter</fullName>
    </submittedName>
</protein>
<keyword evidence="2" id="KW-1185">Reference proteome</keyword>
<keyword evidence="1" id="KW-0812">Transmembrane</keyword>